<dbReference type="InterPro" id="IPR009799">
    <property type="entry name" value="EthD_dom"/>
</dbReference>
<evidence type="ECO:0000313" key="2">
    <source>
        <dbReference type="EMBL" id="RXJ72735.1"/>
    </source>
</evidence>
<gene>
    <name evidence="2" type="ORF">CS022_13955</name>
</gene>
<evidence type="ECO:0000313" key="3">
    <source>
        <dbReference type="Proteomes" id="UP000290287"/>
    </source>
</evidence>
<feature type="domain" description="EthD" evidence="1">
    <location>
        <begin position="17"/>
        <end position="92"/>
    </location>
</feature>
<dbReference type="SUPFAM" id="SSF54909">
    <property type="entry name" value="Dimeric alpha+beta barrel"/>
    <property type="match status" value="1"/>
</dbReference>
<protein>
    <recommendedName>
        <fullName evidence="1">EthD domain-containing protein</fullName>
    </recommendedName>
</protein>
<organism evidence="2 3">
    <name type="scientific">Veronia nyctiphanis</name>
    <dbReference type="NCBI Taxonomy" id="1278244"/>
    <lineage>
        <taxon>Bacteria</taxon>
        <taxon>Pseudomonadati</taxon>
        <taxon>Pseudomonadota</taxon>
        <taxon>Gammaproteobacteria</taxon>
        <taxon>Vibrionales</taxon>
        <taxon>Vibrionaceae</taxon>
        <taxon>Veronia</taxon>
    </lineage>
</organism>
<keyword evidence="3" id="KW-1185">Reference proteome</keyword>
<dbReference type="GO" id="GO:0016491">
    <property type="term" value="F:oxidoreductase activity"/>
    <property type="evidence" value="ECO:0007669"/>
    <property type="project" value="InterPro"/>
</dbReference>
<dbReference type="Proteomes" id="UP000290287">
    <property type="component" value="Unassembled WGS sequence"/>
</dbReference>
<proteinExistence type="predicted"/>
<dbReference type="Pfam" id="PF07110">
    <property type="entry name" value="EthD"/>
    <property type="match status" value="1"/>
</dbReference>
<sequence length="106" mass="12154">MTIKMSICYENTSDLSFDQEYYLNQHIPLARTAFEPHGLLYIDVYFPLPSANGEQPKYRAITEIYFTDLKTATTCLNEAGKAVMKDVKNYTNSEPVHFISEAIMKC</sequence>
<dbReference type="PANTHER" id="PTHR40260:SF2">
    <property type="entry name" value="BLR8190 PROTEIN"/>
    <property type="match status" value="1"/>
</dbReference>
<comment type="caution">
    <text evidence="2">The sequence shown here is derived from an EMBL/GenBank/DDBJ whole genome shotgun (WGS) entry which is preliminary data.</text>
</comment>
<dbReference type="RefSeq" id="WP_129122783.1">
    <property type="nucleotide sequence ID" value="NZ_PEIB01000016.1"/>
</dbReference>
<dbReference type="InterPro" id="IPR011008">
    <property type="entry name" value="Dimeric_a/b-barrel"/>
</dbReference>
<dbReference type="NCBIfam" id="TIGR02118">
    <property type="entry name" value="EthD family reductase"/>
    <property type="match status" value="1"/>
</dbReference>
<reference evidence="2 3" key="1">
    <citation type="submission" date="2017-10" db="EMBL/GenBank/DDBJ databases">
        <title>Nyctiphanis sp. nov., isolated from the stomach of the euphausiid Nyctiphanes simplex (Hansen, 1911) in the Gulf of California.</title>
        <authorList>
            <person name="Gomez-Gil B."/>
            <person name="Aguilar-Mendez M."/>
            <person name="Lopez-Cortes A."/>
            <person name="Gomez-Gutierrez J."/>
            <person name="Roque A."/>
            <person name="Lang E."/>
            <person name="Gonzalez-Castillo A."/>
        </authorList>
    </citation>
    <scope>NUCLEOTIDE SEQUENCE [LARGE SCALE GENOMIC DNA]</scope>
    <source>
        <strain evidence="2 3">CAIM 600</strain>
    </source>
</reference>
<accession>A0A4Q0YQ97</accession>
<name>A0A4Q0YQ97_9GAMM</name>
<dbReference type="PANTHER" id="PTHR40260">
    <property type="entry name" value="BLR8190 PROTEIN"/>
    <property type="match status" value="1"/>
</dbReference>
<dbReference type="AlphaFoldDB" id="A0A4Q0YQ97"/>
<dbReference type="EMBL" id="PEIB01000016">
    <property type="protein sequence ID" value="RXJ72735.1"/>
    <property type="molecule type" value="Genomic_DNA"/>
</dbReference>
<dbReference type="Gene3D" id="3.30.70.100">
    <property type="match status" value="1"/>
</dbReference>
<evidence type="ECO:0000259" key="1">
    <source>
        <dbReference type="Pfam" id="PF07110"/>
    </source>
</evidence>
<dbReference type="OrthoDB" id="5343971at2"/>